<name>A0A223V4U3_9FLAO</name>
<dbReference type="Pfam" id="PF12867">
    <property type="entry name" value="DinB_2"/>
    <property type="match status" value="1"/>
</dbReference>
<dbReference type="SUPFAM" id="SSF109854">
    <property type="entry name" value="DinB/YfiT-like putative metalloenzymes"/>
    <property type="match status" value="1"/>
</dbReference>
<dbReference type="EMBL" id="CP022957">
    <property type="protein sequence ID" value="ASV30403.1"/>
    <property type="molecule type" value="Genomic_DNA"/>
</dbReference>
<evidence type="ECO:0000313" key="1">
    <source>
        <dbReference type="EMBL" id="ASV30403.1"/>
    </source>
</evidence>
<organism evidence="1 2">
    <name type="scientific">Maribacter cobaltidurans</name>
    <dbReference type="NCBI Taxonomy" id="1178778"/>
    <lineage>
        <taxon>Bacteria</taxon>
        <taxon>Pseudomonadati</taxon>
        <taxon>Bacteroidota</taxon>
        <taxon>Flavobacteriia</taxon>
        <taxon>Flavobacteriales</taxon>
        <taxon>Flavobacteriaceae</taxon>
        <taxon>Maribacter</taxon>
    </lineage>
</organism>
<keyword evidence="2" id="KW-1185">Reference proteome</keyword>
<proteinExistence type="predicted"/>
<accession>A0A223V4U3</accession>
<reference evidence="1 2" key="1">
    <citation type="submission" date="2017-08" db="EMBL/GenBank/DDBJ databases">
        <title>The complete genome sequence of Maribacter sp. B1, isolated from deep-sea sediment.</title>
        <authorList>
            <person name="Wu Y.-H."/>
            <person name="Cheng H."/>
            <person name="Xu X.-W."/>
        </authorList>
    </citation>
    <scope>NUCLEOTIDE SEQUENCE [LARGE SCALE GENOMIC DNA]</scope>
    <source>
        <strain evidence="1 2">B1</strain>
    </source>
</reference>
<sequence>MSLESQLALTVQSRKILHKILTTTSKEDLLKIPEGFRNNIWWNIAHVVATQQILVYKFSGLQMRIPEEIVDKFMKGTVPDGTATDDEIKIIADFLISTVEWTKQDIDSGLFKDYKPYTTSAGFELKTLEDAMSFNLFHEGLHTATISTQLKFLAKGAQKNA</sequence>
<evidence type="ECO:0000313" key="2">
    <source>
        <dbReference type="Proteomes" id="UP000215244"/>
    </source>
</evidence>
<protein>
    <submittedName>
        <fullName evidence="1">Damage-inducible protein DinB</fullName>
    </submittedName>
</protein>
<dbReference type="InterPro" id="IPR034660">
    <property type="entry name" value="DinB/YfiT-like"/>
</dbReference>
<dbReference type="RefSeq" id="WP_094997022.1">
    <property type="nucleotide sequence ID" value="NZ_BMJL01000002.1"/>
</dbReference>
<dbReference type="KEGG" id="marb:CJ263_09355"/>
<dbReference type="OrthoDB" id="4295522at2"/>
<dbReference type="InterPro" id="IPR024775">
    <property type="entry name" value="DinB-like"/>
</dbReference>
<gene>
    <name evidence="1" type="ORF">CJ263_09355</name>
</gene>
<dbReference type="Gene3D" id="1.20.120.450">
    <property type="entry name" value="dinb family like domain"/>
    <property type="match status" value="1"/>
</dbReference>
<dbReference type="Proteomes" id="UP000215244">
    <property type="component" value="Chromosome"/>
</dbReference>
<dbReference type="AlphaFoldDB" id="A0A223V4U3"/>